<evidence type="ECO:0000313" key="3">
    <source>
        <dbReference type="Proteomes" id="UP001437256"/>
    </source>
</evidence>
<dbReference type="Proteomes" id="UP001437256">
    <property type="component" value="Unassembled WGS sequence"/>
</dbReference>
<feature type="region of interest" description="Disordered" evidence="1">
    <location>
        <begin position="387"/>
        <end position="406"/>
    </location>
</feature>
<protein>
    <submittedName>
        <fullName evidence="2">Uncharacterized protein</fullName>
    </submittedName>
</protein>
<name>A0ABR2ZEP1_9AGAR</name>
<reference evidence="2 3" key="1">
    <citation type="submission" date="2024-05" db="EMBL/GenBank/DDBJ databases">
        <title>A draft genome resource for the thread blight pathogen Marasmius tenuissimus strain MS-2.</title>
        <authorList>
            <person name="Yulfo-Soto G.E."/>
            <person name="Baruah I.K."/>
            <person name="Amoako-Attah I."/>
            <person name="Bukari Y."/>
            <person name="Meinhardt L.W."/>
            <person name="Bailey B.A."/>
            <person name="Cohen S.P."/>
        </authorList>
    </citation>
    <scope>NUCLEOTIDE SEQUENCE [LARGE SCALE GENOMIC DNA]</scope>
    <source>
        <strain evidence="2 3">MS-2</strain>
    </source>
</reference>
<gene>
    <name evidence="2" type="ORF">AAF712_013429</name>
</gene>
<accession>A0ABR2ZEP1</accession>
<dbReference type="EMBL" id="JBBXMP010000206">
    <property type="protein sequence ID" value="KAL0059788.1"/>
    <property type="molecule type" value="Genomic_DNA"/>
</dbReference>
<proteinExistence type="predicted"/>
<evidence type="ECO:0000313" key="2">
    <source>
        <dbReference type="EMBL" id="KAL0059788.1"/>
    </source>
</evidence>
<comment type="caution">
    <text evidence="2">The sequence shown here is derived from an EMBL/GenBank/DDBJ whole genome shotgun (WGS) entry which is preliminary data.</text>
</comment>
<feature type="region of interest" description="Disordered" evidence="1">
    <location>
        <begin position="412"/>
        <end position="513"/>
    </location>
</feature>
<evidence type="ECO:0000256" key="1">
    <source>
        <dbReference type="SAM" id="MobiDB-lite"/>
    </source>
</evidence>
<organism evidence="2 3">
    <name type="scientific">Marasmius tenuissimus</name>
    <dbReference type="NCBI Taxonomy" id="585030"/>
    <lineage>
        <taxon>Eukaryota</taxon>
        <taxon>Fungi</taxon>
        <taxon>Dikarya</taxon>
        <taxon>Basidiomycota</taxon>
        <taxon>Agaricomycotina</taxon>
        <taxon>Agaricomycetes</taxon>
        <taxon>Agaricomycetidae</taxon>
        <taxon>Agaricales</taxon>
        <taxon>Marasmiineae</taxon>
        <taxon>Marasmiaceae</taxon>
        <taxon>Marasmius</taxon>
    </lineage>
</organism>
<feature type="compositionally biased region" description="Low complexity" evidence="1">
    <location>
        <begin position="451"/>
        <end position="461"/>
    </location>
</feature>
<sequence length="513" mass="55050">MGSTASLEELATAISNSPFAPGRNFGTTYLAPIGGSNPRKSTDPTDEPSVYVFTDTYNRPAVIPMFLFANKLPTVSNQRSFTQLGEYFNLWIDSNMTTFSQDKLKGARASLCCDFLTPDLTNVPTNVVQNSINSMKTLYNIHEGTEAWFNRFAPVSSVTSSLVRNSITGQDAVVTVLHTPRLFDCGSVRLNGLGMKASFDNDVLPPSVMKQRHAEKRANNKGITSPIWLDDLPDSRGLYGATMDKLNAHKCIYLTPPNVRDFNGNVISPVSYESSIVDRQLVLAECHLKMWHFEPNRQKKINYHSRIYHVVIKDLHLLRLVPDERKRQLIASIEAQATAFSQAPSVANQGAAPADVPVAVSSADPTGDSVQEFGSSALVQEDVSNDSVLVGSPDGSGNDVGGVVHTIGEDDGVRQASDTDAPPEPAKGLTEGSRKSLNTQTSVEGDEVRESSTSSAVTSVEGVAPASPGLADGQVGRTRRGRVGGVAGKDASPAKRPADSPAMGSKTKQSRSN</sequence>
<keyword evidence="3" id="KW-1185">Reference proteome</keyword>